<dbReference type="GO" id="GO:1990904">
    <property type="term" value="C:ribonucleoprotein complex"/>
    <property type="evidence" value="ECO:0007669"/>
    <property type="project" value="UniProtKB-KW"/>
</dbReference>
<dbReference type="InterPro" id="IPR001147">
    <property type="entry name" value="Ribosomal_eL21"/>
</dbReference>
<keyword evidence="3" id="KW-0687">Ribonucleoprotein</keyword>
<reference evidence="4" key="1">
    <citation type="journal article" date="2014" name="PLoS Genet.">
        <title>The Genome of Spironucleus salmonicida Highlights a Fish Pathogen Adapted to Fluctuating Environments.</title>
        <authorList>
            <person name="Xu F."/>
            <person name="Jerlstrom-Hultqvist J."/>
            <person name="Einarsson E."/>
            <person name="Astvaldsson A."/>
            <person name="Svard S.G."/>
            <person name="Andersson J.O."/>
        </authorList>
    </citation>
    <scope>NUCLEOTIDE SEQUENCE</scope>
</reference>
<dbReference type="Pfam" id="PF01157">
    <property type="entry name" value="Ribosomal_L21e"/>
    <property type="match status" value="1"/>
</dbReference>
<dbReference type="GO" id="GO:0003735">
    <property type="term" value="F:structural constituent of ribosome"/>
    <property type="evidence" value="ECO:0007669"/>
    <property type="project" value="InterPro"/>
</dbReference>
<accession>V6LBS8</accession>
<dbReference type="InterPro" id="IPR036948">
    <property type="entry name" value="Ribosomal_eL21_sf"/>
</dbReference>
<comment type="similarity">
    <text evidence="1">Belongs to the eukaryotic ribosomal protein eL21 family.</text>
</comment>
<dbReference type="GO" id="GO:0006412">
    <property type="term" value="P:translation"/>
    <property type="evidence" value="ECO:0007669"/>
    <property type="project" value="InterPro"/>
</dbReference>
<dbReference type="FunFam" id="2.30.30.70:FF:000001">
    <property type="entry name" value="60S ribosomal protein L21"/>
    <property type="match status" value="1"/>
</dbReference>
<evidence type="ECO:0000256" key="1">
    <source>
        <dbReference type="ARBA" id="ARBA00008427"/>
    </source>
</evidence>
<name>V6LBS8_9EUKA</name>
<sequence>MTHSKGFRCKTRMVFARAFRQHGVPAPSINLVQYKRGDYVDILVNGAIHKGMPHRYYHGKTGKVFNVNPHSIGVEFNKKVGPRFVKKYIHVRVEHIRPSASNAAHIGRVKVNDEQTKLYKAGKSEWKCLKRIPEQPLAAQILIKPTVVDIAPFLTRELSSDQILVLCYLYTLYFVFIANNKCYLQNRIFCIIYCKYILSHTNGRRRRLLQLLCFYGLHIKPAYTQSHLL</sequence>
<protein>
    <submittedName>
        <fullName evidence="4">Ribosomal protein L21</fullName>
    </submittedName>
</protein>
<dbReference type="PROSITE" id="PS01171">
    <property type="entry name" value="RIBOSOMAL_L21E"/>
    <property type="match status" value="1"/>
</dbReference>
<organism evidence="4">
    <name type="scientific">Spironucleus salmonicida</name>
    <dbReference type="NCBI Taxonomy" id="348837"/>
    <lineage>
        <taxon>Eukaryota</taxon>
        <taxon>Metamonada</taxon>
        <taxon>Diplomonadida</taxon>
        <taxon>Hexamitidae</taxon>
        <taxon>Hexamitinae</taxon>
        <taxon>Spironucleus</taxon>
    </lineage>
</organism>
<dbReference type="GO" id="GO:0005840">
    <property type="term" value="C:ribosome"/>
    <property type="evidence" value="ECO:0007669"/>
    <property type="project" value="UniProtKB-KW"/>
</dbReference>
<proteinExistence type="inferred from homology"/>
<gene>
    <name evidence="4" type="ORF">SS50377_18249</name>
</gene>
<evidence type="ECO:0000256" key="2">
    <source>
        <dbReference type="ARBA" id="ARBA00022980"/>
    </source>
</evidence>
<dbReference type="SUPFAM" id="SSF50104">
    <property type="entry name" value="Translation proteins SH3-like domain"/>
    <property type="match status" value="1"/>
</dbReference>
<dbReference type="InterPro" id="IPR018259">
    <property type="entry name" value="Ribosomal_eL21_CS"/>
</dbReference>
<keyword evidence="2 4" id="KW-0689">Ribosomal protein</keyword>
<dbReference type="InterPro" id="IPR008991">
    <property type="entry name" value="Translation_prot_SH3-like_sf"/>
</dbReference>
<dbReference type="VEuPathDB" id="GiardiaDB:SS50377_22563"/>
<evidence type="ECO:0000313" key="4">
    <source>
        <dbReference type="EMBL" id="EST41945.1"/>
    </source>
</evidence>
<dbReference type="Gene3D" id="2.30.30.70">
    <property type="entry name" value="Ribosomal protein L21"/>
    <property type="match status" value="1"/>
</dbReference>
<dbReference type="PANTHER" id="PTHR20981">
    <property type="entry name" value="60S RIBOSOMAL PROTEIN L21"/>
    <property type="match status" value="1"/>
</dbReference>
<evidence type="ECO:0000256" key="3">
    <source>
        <dbReference type="ARBA" id="ARBA00023274"/>
    </source>
</evidence>
<dbReference type="EMBL" id="KI546166">
    <property type="protein sequence ID" value="EST41945.1"/>
    <property type="molecule type" value="Genomic_DNA"/>
</dbReference>
<dbReference type="AlphaFoldDB" id="V6LBS8"/>